<evidence type="ECO:0000313" key="3">
    <source>
        <dbReference type="Proteomes" id="UP001189429"/>
    </source>
</evidence>
<evidence type="ECO:0000256" key="1">
    <source>
        <dbReference type="SAM" id="MobiDB-lite"/>
    </source>
</evidence>
<feature type="compositionally biased region" description="Low complexity" evidence="1">
    <location>
        <begin position="176"/>
        <end position="190"/>
    </location>
</feature>
<proteinExistence type="predicted"/>
<dbReference type="EMBL" id="CAUYUJ010020623">
    <property type="protein sequence ID" value="CAK0899554.1"/>
    <property type="molecule type" value="Genomic_DNA"/>
</dbReference>
<feature type="non-terminal residue" evidence="2">
    <location>
        <position position="1"/>
    </location>
</feature>
<dbReference type="Proteomes" id="UP001189429">
    <property type="component" value="Unassembled WGS sequence"/>
</dbReference>
<gene>
    <name evidence="2" type="ORF">PCOR1329_LOCUS77036</name>
</gene>
<evidence type="ECO:0000313" key="2">
    <source>
        <dbReference type="EMBL" id="CAK0899554.1"/>
    </source>
</evidence>
<protein>
    <submittedName>
        <fullName evidence="2">Uncharacterized protein</fullName>
    </submittedName>
</protein>
<feature type="region of interest" description="Disordered" evidence="1">
    <location>
        <begin position="67"/>
        <end position="145"/>
    </location>
</feature>
<accession>A0ABN9XIF2</accession>
<keyword evidence="3" id="KW-1185">Reference proteome</keyword>
<reference evidence="2" key="1">
    <citation type="submission" date="2023-10" db="EMBL/GenBank/DDBJ databases">
        <authorList>
            <person name="Chen Y."/>
            <person name="Shah S."/>
            <person name="Dougan E. K."/>
            <person name="Thang M."/>
            <person name="Chan C."/>
        </authorList>
    </citation>
    <scope>NUCLEOTIDE SEQUENCE [LARGE SCALE GENOMIC DNA]</scope>
</reference>
<organism evidence="2 3">
    <name type="scientific">Prorocentrum cordatum</name>
    <dbReference type="NCBI Taxonomy" id="2364126"/>
    <lineage>
        <taxon>Eukaryota</taxon>
        <taxon>Sar</taxon>
        <taxon>Alveolata</taxon>
        <taxon>Dinophyceae</taxon>
        <taxon>Prorocentrales</taxon>
        <taxon>Prorocentraceae</taxon>
        <taxon>Prorocentrum</taxon>
    </lineage>
</organism>
<feature type="region of interest" description="Disordered" evidence="1">
    <location>
        <begin position="167"/>
        <end position="205"/>
    </location>
</feature>
<name>A0ABN9XIF2_9DINO</name>
<sequence length="205" mass="20804">RGLARARRTLPGGGVSAAVALLLRGIVSLQPALHVLHSCLRRTGLLHRRVRAGQEVLLPRGVPGRVQPARALGPAGLPHGARREGQDVGEDGPAEDVHDREIEACLQGPGHRQGGQDGHASAGHGARDWRAVSARAAATSHGRTAPRSAAFAAQCAGPPPVGPACRLDHGEGAVGGPPRAAAVGPAASDVGDPRRDGTPRAAVFG</sequence>
<comment type="caution">
    <text evidence="2">The sequence shown here is derived from an EMBL/GenBank/DDBJ whole genome shotgun (WGS) entry which is preliminary data.</text>
</comment>